<evidence type="ECO:0000313" key="9">
    <source>
        <dbReference type="Proteomes" id="UP001500994"/>
    </source>
</evidence>
<dbReference type="InterPro" id="IPR012951">
    <property type="entry name" value="BBE"/>
</dbReference>
<dbReference type="PROSITE" id="PS51318">
    <property type="entry name" value="TAT"/>
    <property type="match status" value="1"/>
</dbReference>
<evidence type="ECO:0000256" key="2">
    <source>
        <dbReference type="ARBA" id="ARBA00005466"/>
    </source>
</evidence>
<comment type="cofactor">
    <cofactor evidence="1">
        <name>FAD</name>
        <dbReference type="ChEBI" id="CHEBI:57692"/>
    </cofactor>
</comment>
<keyword evidence="5" id="KW-0560">Oxidoreductase</keyword>
<evidence type="ECO:0000313" key="8">
    <source>
        <dbReference type="EMBL" id="GAA2658133.1"/>
    </source>
</evidence>
<comment type="similarity">
    <text evidence="2">Belongs to the oxygen-dependent FAD-linked oxidoreductase family.</text>
</comment>
<feature type="signal peptide" evidence="6">
    <location>
        <begin position="1"/>
        <end position="27"/>
    </location>
</feature>
<comment type="caution">
    <text evidence="8">The sequence shown here is derived from an EMBL/GenBank/DDBJ whole genome shotgun (WGS) entry which is preliminary data.</text>
</comment>
<dbReference type="InterPro" id="IPR050416">
    <property type="entry name" value="FAD-linked_Oxidoreductase"/>
</dbReference>
<evidence type="ECO:0000256" key="5">
    <source>
        <dbReference type="ARBA" id="ARBA00023002"/>
    </source>
</evidence>
<keyword evidence="9" id="KW-1185">Reference proteome</keyword>
<keyword evidence="3" id="KW-0285">Flavoprotein</keyword>
<evidence type="ECO:0000256" key="1">
    <source>
        <dbReference type="ARBA" id="ARBA00001974"/>
    </source>
</evidence>
<evidence type="ECO:0000256" key="3">
    <source>
        <dbReference type="ARBA" id="ARBA00022630"/>
    </source>
</evidence>
<dbReference type="RefSeq" id="WP_344575272.1">
    <property type="nucleotide sequence ID" value="NZ_BAAARK010000006.1"/>
</dbReference>
<gene>
    <name evidence="8" type="ORF">GCM10009864_25960</name>
</gene>
<dbReference type="Gene3D" id="3.40.462.20">
    <property type="match status" value="1"/>
</dbReference>
<proteinExistence type="inferred from homology"/>
<evidence type="ECO:0000256" key="6">
    <source>
        <dbReference type="SAM" id="SignalP"/>
    </source>
</evidence>
<accession>A0ABP6E283</accession>
<dbReference type="InterPro" id="IPR016169">
    <property type="entry name" value="FAD-bd_PCMH_sub2"/>
</dbReference>
<name>A0ABP6E283_9ACTN</name>
<dbReference type="Pfam" id="PF08031">
    <property type="entry name" value="BBE"/>
    <property type="match status" value="1"/>
</dbReference>
<evidence type="ECO:0000259" key="7">
    <source>
        <dbReference type="PROSITE" id="PS51387"/>
    </source>
</evidence>
<dbReference type="InterPro" id="IPR036318">
    <property type="entry name" value="FAD-bd_PCMH-like_sf"/>
</dbReference>
<organism evidence="8 9">
    <name type="scientific">Streptomyces lunalinharesii</name>
    <dbReference type="NCBI Taxonomy" id="333384"/>
    <lineage>
        <taxon>Bacteria</taxon>
        <taxon>Bacillati</taxon>
        <taxon>Actinomycetota</taxon>
        <taxon>Actinomycetes</taxon>
        <taxon>Kitasatosporales</taxon>
        <taxon>Streptomycetaceae</taxon>
        <taxon>Streptomyces</taxon>
    </lineage>
</organism>
<dbReference type="PANTHER" id="PTHR42973">
    <property type="entry name" value="BINDING OXIDOREDUCTASE, PUTATIVE (AFU_ORTHOLOGUE AFUA_1G17690)-RELATED"/>
    <property type="match status" value="1"/>
</dbReference>
<dbReference type="PANTHER" id="PTHR42973:SF39">
    <property type="entry name" value="FAD-BINDING PCMH-TYPE DOMAIN-CONTAINING PROTEIN"/>
    <property type="match status" value="1"/>
</dbReference>
<dbReference type="SUPFAM" id="SSF56176">
    <property type="entry name" value="FAD-binding/transporter-associated domain-like"/>
    <property type="match status" value="1"/>
</dbReference>
<feature type="chain" id="PRO_5045314099" evidence="6">
    <location>
        <begin position="28"/>
        <end position="537"/>
    </location>
</feature>
<dbReference type="Gene3D" id="3.30.465.10">
    <property type="match status" value="1"/>
</dbReference>
<dbReference type="InterPro" id="IPR006311">
    <property type="entry name" value="TAT_signal"/>
</dbReference>
<dbReference type="EMBL" id="BAAARK010000006">
    <property type="protein sequence ID" value="GAA2658133.1"/>
    <property type="molecule type" value="Genomic_DNA"/>
</dbReference>
<keyword evidence="4" id="KW-0274">FAD</keyword>
<dbReference type="InterPro" id="IPR016166">
    <property type="entry name" value="FAD-bd_PCMH"/>
</dbReference>
<keyword evidence="6" id="KW-0732">Signal</keyword>
<evidence type="ECO:0000256" key="4">
    <source>
        <dbReference type="ARBA" id="ARBA00022827"/>
    </source>
</evidence>
<dbReference type="Pfam" id="PF01565">
    <property type="entry name" value="FAD_binding_4"/>
    <property type="match status" value="1"/>
</dbReference>
<dbReference type="Proteomes" id="UP001500994">
    <property type="component" value="Unassembled WGS sequence"/>
</dbReference>
<dbReference type="InterPro" id="IPR006094">
    <property type="entry name" value="Oxid_FAD_bind_N"/>
</dbReference>
<feature type="domain" description="FAD-binding PCMH-type" evidence="7">
    <location>
        <begin position="69"/>
        <end position="249"/>
    </location>
</feature>
<reference evidence="9" key="1">
    <citation type="journal article" date="2019" name="Int. J. Syst. Evol. Microbiol.">
        <title>The Global Catalogue of Microorganisms (GCM) 10K type strain sequencing project: providing services to taxonomists for standard genome sequencing and annotation.</title>
        <authorList>
            <consortium name="The Broad Institute Genomics Platform"/>
            <consortium name="The Broad Institute Genome Sequencing Center for Infectious Disease"/>
            <person name="Wu L."/>
            <person name="Ma J."/>
        </authorList>
    </citation>
    <scope>NUCLEOTIDE SEQUENCE [LARGE SCALE GENOMIC DNA]</scope>
    <source>
        <strain evidence="9">JCM 16374</strain>
    </source>
</reference>
<dbReference type="PROSITE" id="PS51387">
    <property type="entry name" value="FAD_PCMH"/>
    <property type="match status" value="1"/>
</dbReference>
<protein>
    <submittedName>
        <fullName evidence="8">FAD-binding oxidoreductase</fullName>
    </submittedName>
</protein>
<sequence length="537" mass="57849">MSGMKRRELLTRAAFAGAGLVAGDVLAGAPAAAATRVAEAGCPPPFGSVTVKPGDPRYQSFLRGHNTRFTGRPDQVTVAGSAEQVAEALGRLVAAGRRVAVRSGGHCMEDFTASSDIKELIDLSQLRNVYFDASRTAFAVEPGALVAATQGTLFKGWGVMIPSAGCAEVGLGGHILGGGYNFYSRMHGLAVDHLYAVEVVVVGADGEPRTILATCEAGDPNRDLWWAHTGGGGGNFGVVTRYWFRTPGATSTDPSRLLPRAGNQKVRTVAWSWDALSPAAFTTLLRNYCRWFEANSAPGAKESQIWATFSASHRVAGTINLMAGVEDSVEGGEALLDRLFADVTAGAGVKAASDVRYDLPWLDWDNWYRDAPGRQKNKTADLRKSYTDEQFATIYRYLNDDSVSDPAVQVNLAALGGKINSVAAGATAAVHRDSILRVYFTAGFWKTPAEDAARMGWVQRLYRDVYRATGGVPVPDAVNAGAYINYPDTDLADPEWNSSQTPWHTLYYGANYARLQQVKKRYDPRGVFRHALSVRPA</sequence>